<feature type="transmembrane region" description="Helical" evidence="2">
    <location>
        <begin position="93"/>
        <end position="112"/>
    </location>
</feature>
<accession>A0A2T3KZ81</accession>
<evidence type="ECO:0000313" key="3">
    <source>
        <dbReference type="EMBL" id="PSV13419.1"/>
    </source>
</evidence>
<keyword evidence="2" id="KW-0472">Membrane</keyword>
<evidence type="ECO:0000256" key="2">
    <source>
        <dbReference type="SAM" id="Phobius"/>
    </source>
</evidence>
<protein>
    <submittedName>
        <fullName evidence="3">Uncharacterized protein</fullName>
    </submittedName>
</protein>
<sequence length="157" mass="18082">MIMTDKKSHSPRAHHQPHPNKGQPYTISETRFWCQRLAKTTIRALHILGVAVSSAGFIFAVEKSLWINWWILAMMSGLTMMSLEIYRSKLWLIQLKGVLTFVKLLMLLSIVWLPAQQAHIYIAVIILSVFIAHGPAGLRHYSIWHRKRIDEKKSLNG</sequence>
<feature type="compositionally biased region" description="Basic residues" evidence="1">
    <location>
        <begin position="9"/>
        <end position="18"/>
    </location>
</feature>
<evidence type="ECO:0000256" key="1">
    <source>
        <dbReference type="SAM" id="MobiDB-lite"/>
    </source>
</evidence>
<feature type="region of interest" description="Disordered" evidence="1">
    <location>
        <begin position="1"/>
        <end position="24"/>
    </location>
</feature>
<dbReference type="AlphaFoldDB" id="A0A2T3KZ81"/>
<dbReference type="EMBL" id="PYNS01000001">
    <property type="protein sequence ID" value="PSV13419.1"/>
    <property type="molecule type" value="Genomic_DNA"/>
</dbReference>
<dbReference type="RefSeq" id="WP_008986898.1">
    <property type="nucleotide sequence ID" value="NZ_CP131575.1"/>
</dbReference>
<evidence type="ECO:0000313" key="4">
    <source>
        <dbReference type="Proteomes" id="UP000240530"/>
    </source>
</evidence>
<name>A0A2T3KZ81_PHOLD</name>
<keyword evidence="2" id="KW-1133">Transmembrane helix</keyword>
<feature type="transmembrane region" description="Helical" evidence="2">
    <location>
        <begin position="118"/>
        <end position="138"/>
    </location>
</feature>
<feature type="transmembrane region" description="Helical" evidence="2">
    <location>
        <begin position="67"/>
        <end position="86"/>
    </location>
</feature>
<keyword evidence="2" id="KW-0812">Transmembrane</keyword>
<gene>
    <name evidence="3" type="ORF">C0W93_00270</name>
</gene>
<reference evidence="3 4" key="1">
    <citation type="submission" date="2018-03" db="EMBL/GenBank/DDBJ databases">
        <title>Whole genome sequencing of Histamine producing bacteria.</title>
        <authorList>
            <person name="Butler K."/>
        </authorList>
    </citation>
    <scope>NUCLEOTIDE SEQUENCE [LARGE SCALE GENOMIC DNA]</scope>
    <source>
        <strain evidence="3 4">Res.4.1</strain>
    </source>
</reference>
<organism evidence="3 4">
    <name type="scientific">Photobacterium leiognathi subsp. mandapamensis</name>
    <name type="common">Photobacterium mandapamensis</name>
    <dbReference type="NCBI Taxonomy" id="48408"/>
    <lineage>
        <taxon>Bacteria</taxon>
        <taxon>Pseudomonadati</taxon>
        <taxon>Pseudomonadota</taxon>
        <taxon>Gammaproteobacteria</taxon>
        <taxon>Vibrionales</taxon>
        <taxon>Vibrionaceae</taxon>
        <taxon>Photobacterium</taxon>
    </lineage>
</organism>
<proteinExistence type="predicted"/>
<dbReference type="Proteomes" id="UP000240530">
    <property type="component" value="Unassembled WGS sequence"/>
</dbReference>
<comment type="caution">
    <text evidence="3">The sequence shown here is derived from an EMBL/GenBank/DDBJ whole genome shotgun (WGS) entry which is preliminary data.</text>
</comment>
<feature type="transmembrane region" description="Helical" evidence="2">
    <location>
        <begin position="41"/>
        <end position="61"/>
    </location>
</feature>